<organism evidence="1 2">
    <name type="scientific">Nonomuraea angiospora</name>
    <dbReference type="NCBI Taxonomy" id="46172"/>
    <lineage>
        <taxon>Bacteria</taxon>
        <taxon>Bacillati</taxon>
        <taxon>Actinomycetota</taxon>
        <taxon>Actinomycetes</taxon>
        <taxon>Streptosporangiales</taxon>
        <taxon>Streptosporangiaceae</taxon>
        <taxon>Nonomuraea</taxon>
    </lineage>
</organism>
<gene>
    <name evidence="1" type="ORF">H4W80_000325</name>
</gene>
<name>A0ABR9LN41_9ACTN</name>
<proteinExistence type="predicted"/>
<dbReference type="Proteomes" id="UP000633509">
    <property type="component" value="Unassembled WGS sequence"/>
</dbReference>
<accession>A0ABR9LN41</accession>
<sequence length="274" mass="29270">MTLGTMTEPPSGVLAAFGLAAPVRPLAGGRGRSFRAGDAVVKPVDSAEEADWSARVLAALPPAAGFRVPRPLRSRDGAYVVEGWSAAEFLEGREGPAGKWGSLIAAGRAFHRALRHVPRPPLIDRRDDPWAAADRVAWGEAPLPRSANADELLGRLGGLAGPVTAPSQLIHGDLTGNVLFHPGQPPVVIDFSPYWRPVAYAEAVVVADGLLYHQAEPELIETVLPGREGLHLLARALIFRLATAAIWEGRVPEEELTRFAGVTHLVEERGGLSW</sequence>
<dbReference type="NCBIfam" id="TIGR02569">
    <property type="entry name" value="TIGR02569_actnb"/>
    <property type="match status" value="1"/>
</dbReference>
<evidence type="ECO:0000313" key="2">
    <source>
        <dbReference type="Proteomes" id="UP000633509"/>
    </source>
</evidence>
<dbReference type="InterPro" id="IPR011009">
    <property type="entry name" value="Kinase-like_dom_sf"/>
</dbReference>
<protein>
    <submittedName>
        <fullName evidence="1">Uncharacterized protein (TIGR02569 family)</fullName>
    </submittedName>
</protein>
<comment type="caution">
    <text evidence="1">The sequence shown here is derived from an EMBL/GenBank/DDBJ whole genome shotgun (WGS) entry which is preliminary data.</text>
</comment>
<evidence type="ECO:0000313" key="1">
    <source>
        <dbReference type="EMBL" id="MBE1582067.1"/>
    </source>
</evidence>
<dbReference type="SUPFAM" id="SSF56112">
    <property type="entry name" value="Protein kinase-like (PK-like)"/>
    <property type="match status" value="1"/>
</dbReference>
<dbReference type="EMBL" id="JADBEK010000001">
    <property type="protein sequence ID" value="MBE1582067.1"/>
    <property type="molecule type" value="Genomic_DNA"/>
</dbReference>
<dbReference type="RefSeq" id="WP_192783414.1">
    <property type="nucleotide sequence ID" value="NZ_JADBEK010000001.1"/>
</dbReference>
<dbReference type="Gene3D" id="3.90.1200.10">
    <property type="match status" value="1"/>
</dbReference>
<reference evidence="1 2" key="1">
    <citation type="submission" date="2020-10" db="EMBL/GenBank/DDBJ databases">
        <title>Sequencing the genomes of 1000 actinobacteria strains.</title>
        <authorList>
            <person name="Klenk H.-P."/>
        </authorList>
    </citation>
    <scope>NUCLEOTIDE SEQUENCE [LARGE SCALE GENOMIC DNA]</scope>
    <source>
        <strain evidence="1 2">DSM 43173</strain>
    </source>
</reference>
<keyword evidence="2" id="KW-1185">Reference proteome</keyword>
<dbReference type="InterPro" id="IPR013402">
    <property type="entry name" value="CHP02569"/>
</dbReference>